<reference evidence="2 3" key="1">
    <citation type="submission" date="2022-10" db="EMBL/GenBank/DDBJ databases">
        <title>Description of Fervidibacillus gen. nov. in the family Fervidibacillaceae fam. nov. with two species, Fervidibacillus albus sp. nov., and Fervidibacillus halotolerans sp. nov., isolated from tidal flat sediments.</title>
        <authorList>
            <person name="Kwon K.K."/>
            <person name="Yang S.-H."/>
        </authorList>
    </citation>
    <scope>NUCLEOTIDE SEQUENCE [LARGE SCALE GENOMIC DNA]</scope>
    <source>
        <strain evidence="2 3">DSM 23332</strain>
    </source>
</reference>
<accession>A0ABT2WFV1</accession>
<dbReference type="InterPro" id="IPR050696">
    <property type="entry name" value="FtsA/MreB"/>
</dbReference>
<evidence type="ECO:0000313" key="3">
    <source>
        <dbReference type="Proteomes" id="UP001208656"/>
    </source>
</evidence>
<dbReference type="PANTHER" id="PTHR32432">
    <property type="entry name" value="CELL DIVISION PROTEIN FTSA-RELATED"/>
    <property type="match status" value="1"/>
</dbReference>
<feature type="domain" description="SHS2" evidence="1">
    <location>
        <begin position="7"/>
        <end position="202"/>
    </location>
</feature>
<dbReference type="SUPFAM" id="SSF53067">
    <property type="entry name" value="Actin-like ATPase domain"/>
    <property type="match status" value="2"/>
</dbReference>
<sequence length="719" mass="80329">MNEKKQIFALDIGTRTVVGIILEEVKNKKVIKKIVSEEHTERAMLDGQIHDVSAVSQIIQKVKEKMESEFGTLTRVSVAAAGRSLKTEQAKAHLPIRGRILQKEDITHLELMAVQIAEQQMKEKYKDVNTEYFCVGYSVLYYYLNGEKIGNLIDQKGEEAAVEIIATFLPKIVVDSLTMAINRSNLEIDALTLEPIAAIHVLIPPSMRRLNVALVDIGAGTSDIAITDKGTIVNYGMVPIAGDEITEAISDQFLLDFPLAEKAKVQLSCSNKIVIQDILGFETTLTRDEVVEAISPSINSLAKHIANEIVQLNGLKAPKAVMLIGGGSLTPNLADRIAAELNLPKNRVAIRGIDAVQNIDFDTDGNYGPELITPVGIAINANEKPIQYKTVHVNDIPVRLFELKPLTVGECLLQAGIQMRQLYGKPGLAKIIMINGKSMTLSGQLGSPPILKKNGLDCSIDDMISDGDKIIALRGKDGKEAELTIQDLLENQNNTVIIDSKSYNYKPKILVHNKLVNTDYKVRDRDEITIQEPSTIKELLSLLGLSKKMKKIKPFRIQINNQEIHIPSFAGKVIKNNREVPLNSPIKNGDILQLVETYEPTLEELANTQNWQMEYSIPITFNGQDVILREERTKVYKNDQVLRPDEKISNGDQLRVEHHKLQPFIFQDIFRFVEFQIPKETGDYNIFINGHKASFDHPIQPGDRLEIKWLIESKHLGAE</sequence>
<dbReference type="SMART" id="SM00842">
    <property type="entry name" value="FtsA"/>
    <property type="match status" value="1"/>
</dbReference>
<evidence type="ECO:0000313" key="2">
    <source>
        <dbReference type="EMBL" id="MCU9594380.1"/>
    </source>
</evidence>
<proteinExistence type="predicted"/>
<keyword evidence="3" id="KW-1185">Reference proteome</keyword>
<dbReference type="InterPro" id="IPR003494">
    <property type="entry name" value="SHS2_FtsA"/>
</dbReference>
<dbReference type="InterPro" id="IPR043129">
    <property type="entry name" value="ATPase_NBD"/>
</dbReference>
<dbReference type="EMBL" id="JAOUSE010000019">
    <property type="protein sequence ID" value="MCU9594380.1"/>
    <property type="molecule type" value="Genomic_DNA"/>
</dbReference>
<evidence type="ECO:0000259" key="1">
    <source>
        <dbReference type="SMART" id="SM00842"/>
    </source>
</evidence>
<comment type="caution">
    <text evidence="2">The sequence shown here is derived from an EMBL/GenBank/DDBJ whole genome shotgun (WGS) entry which is preliminary data.</text>
</comment>
<name>A0ABT2WFV1_9BACI</name>
<dbReference type="Proteomes" id="UP001208656">
    <property type="component" value="Unassembled WGS sequence"/>
</dbReference>
<dbReference type="RefSeq" id="WP_263061526.1">
    <property type="nucleotide sequence ID" value="NZ_JAOUSE010000019.1"/>
</dbReference>
<protein>
    <submittedName>
        <fullName evidence="2">Rod shape-determining protein</fullName>
    </submittedName>
</protein>
<dbReference type="Pfam" id="PF14450">
    <property type="entry name" value="FtsA"/>
    <property type="match status" value="1"/>
</dbReference>
<dbReference type="CDD" id="cd24004">
    <property type="entry name" value="ASKHA_NBD_PilM-like"/>
    <property type="match status" value="1"/>
</dbReference>
<gene>
    <name evidence="2" type="ORF">OEV82_07915</name>
</gene>
<organism evidence="2 3">
    <name type="scientific">Pallidibacillus thermolactis</name>
    <dbReference type="NCBI Taxonomy" id="251051"/>
    <lineage>
        <taxon>Bacteria</taxon>
        <taxon>Bacillati</taxon>
        <taxon>Bacillota</taxon>
        <taxon>Bacilli</taxon>
        <taxon>Bacillales</taxon>
        <taxon>Bacillaceae</taxon>
        <taxon>Pallidibacillus</taxon>
    </lineage>
</organism>
<dbReference type="Gene3D" id="3.30.420.40">
    <property type="match status" value="2"/>
</dbReference>
<dbReference type="PANTHER" id="PTHR32432:SF3">
    <property type="entry name" value="ETHANOLAMINE UTILIZATION PROTEIN EUTJ"/>
    <property type="match status" value="1"/>
</dbReference>